<proteinExistence type="predicted"/>
<dbReference type="EMBL" id="JANVFS010000044">
    <property type="protein sequence ID" value="KAJ4466689.1"/>
    <property type="molecule type" value="Genomic_DNA"/>
</dbReference>
<gene>
    <name evidence="1" type="ORF">C8J55DRAFT_527049</name>
</gene>
<sequence>MLRGSALYLFLRACIINVAPPFQYFERDIVRFCGCYAQGRGCEITIETEPISRKECDPIKNSCLGACTRWPEDRERGEMTIRRLQVSYEGWRG</sequence>
<organism evidence="1 2">
    <name type="scientific">Lentinula lateritia</name>
    <dbReference type="NCBI Taxonomy" id="40482"/>
    <lineage>
        <taxon>Eukaryota</taxon>
        <taxon>Fungi</taxon>
        <taxon>Dikarya</taxon>
        <taxon>Basidiomycota</taxon>
        <taxon>Agaricomycotina</taxon>
        <taxon>Agaricomycetes</taxon>
        <taxon>Agaricomycetidae</taxon>
        <taxon>Agaricales</taxon>
        <taxon>Marasmiineae</taxon>
        <taxon>Omphalotaceae</taxon>
        <taxon>Lentinula</taxon>
    </lineage>
</organism>
<accession>A0A9W8ZVB0</accession>
<comment type="caution">
    <text evidence="1">The sequence shown here is derived from an EMBL/GenBank/DDBJ whole genome shotgun (WGS) entry which is preliminary data.</text>
</comment>
<protein>
    <submittedName>
        <fullName evidence="1">Uncharacterized protein</fullName>
    </submittedName>
</protein>
<reference evidence="1" key="2">
    <citation type="journal article" date="2023" name="Proc. Natl. Acad. Sci. U.S.A.">
        <title>A global phylogenomic analysis of the shiitake genus Lentinula.</title>
        <authorList>
            <person name="Sierra-Patev S."/>
            <person name="Min B."/>
            <person name="Naranjo-Ortiz M."/>
            <person name="Looney B."/>
            <person name="Konkel Z."/>
            <person name="Slot J.C."/>
            <person name="Sakamoto Y."/>
            <person name="Steenwyk J.L."/>
            <person name="Rokas A."/>
            <person name="Carro J."/>
            <person name="Camarero S."/>
            <person name="Ferreira P."/>
            <person name="Molpeceres G."/>
            <person name="Ruiz-Duenas F.J."/>
            <person name="Serrano A."/>
            <person name="Henrissat B."/>
            <person name="Drula E."/>
            <person name="Hughes K.W."/>
            <person name="Mata J.L."/>
            <person name="Ishikawa N.K."/>
            <person name="Vargas-Isla R."/>
            <person name="Ushijima S."/>
            <person name="Smith C.A."/>
            <person name="Donoghue J."/>
            <person name="Ahrendt S."/>
            <person name="Andreopoulos W."/>
            <person name="He G."/>
            <person name="LaButti K."/>
            <person name="Lipzen A."/>
            <person name="Ng V."/>
            <person name="Riley R."/>
            <person name="Sandor L."/>
            <person name="Barry K."/>
            <person name="Martinez A.T."/>
            <person name="Xiao Y."/>
            <person name="Gibbons J.G."/>
            <person name="Terashima K."/>
            <person name="Grigoriev I.V."/>
            <person name="Hibbett D."/>
        </authorList>
    </citation>
    <scope>NUCLEOTIDE SEQUENCE</scope>
    <source>
        <strain evidence="1">Sp2 HRB7682 ss15</strain>
    </source>
</reference>
<dbReference type="Proteomes" id="UP001150238">
    <property type="component" value="Unassembled WGS sequence"/>
</dbReference>
<name>A0A9W8ZVB0_9AGAR</name>
<evidence type="ECO:0000313" key="2">
    <source>
        <dbReference type="Proteomes" id="UP001150238"/>
    </source>
</evidence>
<evidence type="ECO:0000313" key="1">
    <source>
        <dbReference type="EMBL" id="KAJ4466689.1"/>
    </source>
</evidence>
<dbReference type="AlphaFoldDB" id="A0A9W8ZVB0"/>
<reference evidence="1" key="1">
    <citation type="submission" date="2022-08" db="EMBL/GenBank/DDBJ databases">
        <authorList>
            <consortium name="DOE Joint Genome Institute"/>
            <person name="Min B."/>
            <person name="Riley R."/>
            <person name="Sierra-Patev S."/>
            <person name="Naranjo-Ortiz M."/>
            <person name="Looney B."/>
            <person name="Konkel Z."/>
            <person name="Slot J.C."/>
            <person name="Sakamoto Y."/>
            <person name="Steenwyk J.L."/>
            <person name="Rokas A."/>
            <person name="Carro J."/>
            <person name="Camarero S."/>
            <person name="Ferreira P."/>
            <person name="Molpeceres G."/>
            <person name="Ruiz-Duenas F.J."/>
            <person name="Serrano A."/>
            <person name="Henrissat B."/>
            <person name="Drula E."/>
            <person name="Hughes K.W."/>
            <person name="Mata J.L."/>
            <person name="Ishikawa N.K."/>
            <person name="Vargas-Isla R."/>
            <person name="Ushijima S."/>
            <person name="Smith C.A."/>
            <person name="Ahrendt S."/>
            <person name="Andreopoulos W."/>
            <person name="He G."/>
            <person name="Labutti K."/>
            <person name="Lipzen A."/>
            <person name="Ng V."/>
            <person name="Sandor L."/>
            <person name="Barry K."/>
            <person name="Martinez A.T."/>
            <person name="Xiao Y."/>
            <person name="Gibbons J.G."/>
            <person name="Terashima K."/>
            <person name="Hibbett D.S."/>
            <person name="Grigoriev I.V."/>
        </authorList>
    </citation>
    <scope>NUCLEOTIDE SEQUENCE</scope>
    <source>
        <strain evidence="1">Sp2 HRB7682 ss15</strain>
    </source>
</reference>